<protein>
    <recommendedName>
        <fullName evidence="3">Cyclase</fullName>
    </recommendedName>
</protein>
<organism evidence="1 2">
    <name type="scientific">Nocardia acididurans</name>
    <dbReference type="NCBI Taxonomy" id="2802282"/>
    <lineage>
        <taxon>Bacteria</taxon>
        <taxon>Bacillati</taxon>
        <taxon>Actinomycetota</taxon>
        <taxon>Actinomycetes</taxon>
        <taxon>Mycobacteriales</taxon>
        <taxon>Nocardiaceae</taxon>
        <taxon>Nocardia</taxon>
    </lineage>
</organism>
<dbReference type="RefSeq" id="WP_201947554.1">
    <property type="nucleotide sequence ID" value="NZ_JAERRJ010000005.1"/>
</dbReference>
<proteinExistence type="predicted"/>
<dbReference type="EMBL" id="JAERRJ010000005">
    <property type="protein sequence ID" value="MBL1075469.1"/>
    <property type="molecule type" value="Genomic_DNA"/>
</dbReference>
<gene>
    <name evidence="1" type="ORF">JK358_13800</name>
</gene>
<sequence length="45" mass="4935">MYWGSIDVEDLDATVERLAAVETLFVMPIMADVATGRAGFLVSSW</sequence>
<evidence type="ECO:0000313" key="1">
    <source>
        <dbReference type="EMBL" id="MBL1075469.1"/>
    </source>
</evidence>
<evidence type="ECO:0000313" key="2">
    <source>
        <dbReference type="Proteomes" id="UP000602198"/>
    </source>
</evidence>
<evidence type="ECO:0008006" key="3">
    <source>
        <dbReference type="Google" id="ProtNLM"/>
    </source>
</evidence>
<name>A0ABS1M5I5_9NOCA</name>
<reference evidence="1 2" key="1">
    <citation type="submission" date="2021-01" db="EMBL/GenBank/DDBJ databases">
        <title>WGS of actinomycetes isolated from Thailand.</title>
        <authorList>
            <person name="Thawai C."/>
        </authorList>
    </citation>
    <scope>NUCLEOTIDE SEQUENCE [LARGE SCALE GENOMIC DNA]</scope>
    <source>
        <strain evidence="1 2">LPG 2</strain>
    </source>
</reference>
<accession>A0ABS1M5I5</accession>
<comment type="caution">
    <text evidence="1">The sequence shown here is derived from an EMBL/GenBank/DDBJ whole genome shotgun (WGS) entry which is preliminary data.</text>
</comment>
<keyword evidence="2" id="KW-1185">Reference proteome</keyword>
<dbReference type="Proteomes" id="UP000602198">
    <property type="component" value="Unassembled WGS sequence"/>
</dbReference>